<gene>
    <name evidence="1" type="ORF">B296_00054697</name>
</gene>
<name>A0A426WY63_ENSVE</name>
<feature type="non-terminal residue" evidence="1">
    <location>
        <position position="60"/>
    </location>
</feature>
<dbReference type="AlphaFoldDB" id="A0A426WY63"/>
<dbReference type="Proteomes" id="UP000287651">
    <property type="component" value="Unassembled WGS sequence"/>
</dbReference>
<organism evidence="1 2">
    <name type="scientific">Ensete ventricosum</name>
    <name type="common">Abyssinian banana</name>
    <name type="synonym">Musa ensete</name>
    <dbReference type="NCBI Taxonomy" id="4639"/>
    <lineage>
        <taxon>Eukaryota</taxon>
        <taxon>Viridiplantae</taxon>
        <taxon>Streptophyta</taxon>
        <taxon>Embryophyta</taxon>
        <taxon>Tracheophyta</taxon>
        <taxon>Spermatophyta</taxon>
        <taxon>Magnoliopsida</taxon>
        <taxon>Liliopsida</taxon>
        <taxon>Zingiberales</taxon>
        <taxon>Musaceae</taxon>
        <taxon>Ensete</taxon>
    </lineage>
</organism>
<accession>A0A426WY63</accession>
<evidence type="ECO:0000313" key="1">
    <source>
        <dbReference type="EMBL" id="RRT32227.1"/>
    </source>
</evidence>
<dbReference type="EMBL" id="AMZH03033141">
    <property type="protein sequence ID" value="RRT32227.1"/>
    <property type="molecule type" value="Genomic_DNA"/>
</dbReference>
<reference evidence="1 2" key="1">
    <citation type="journal article" date="2014" name="Agronomy (Basel)">
        <title>A Draft Genome Sequence for Ensete ventricosum, the Drought-Tolerant Tree Against Hunger.</title>
        <authorList>
            <person name="Harrison J."/>
            <person name="Moore K.A."/>
            <person name="Paszkiewicz K."/>
            <person name="Jones T."/>
            <person name="Grant M."/>
            <person name="Ambacheew D."/>
            <person name="Muzemil S."/>
            <person name="Studholme D.J."/>
        </authorList>
    </citation>
    <scope>NUCLEOTIDE SEQUENCE [LARGE SCALE GENOMIC DNA]</scope>
</reference>
<comment type="caution">
    <text evidence="1">The sequence shown here is derived from an EMBL/GenBank/DDBJ whole genome shotgun (WGS) entry which is preliminary data.</text>
</comment>
<evidence type="ECO:0000313" key="2">
    <source>
        <dbReference type="Proteomes" id="UP000287651"/>
    </source>
</evidence>
<protein>
    <submittedName>
        <fullName evidence="1">Uncharacterized protein</fullName>
    </submittedName>
</protein>
<sequence length="60" mass="6695">MEPARTEPPRPSQAEVVAMHCHCSHRIRASVCVHIDTWFVSAHLTTKQSIVASSPPVFRT</sequence>
<proteinExistence type="predicted"/>